<keyword evidence="6 7" id="KW-0012">Acyltransferase</keyword>
<evidence type="ECO:0000256" key="7">
    <source>
        <dbReference type="RuleBase" id="RU079119"/>
    </source>
</evidence>
<comment type="similarity">
    <text evidence="7">Belongs to the DHHC palmitoyltransferase family.</text>
</comment>
<evidence type="ECO:0000256" key="1">
    <source>
        <dbReference type="ARBA" id="ARBA00004141"/>
    </source>
</evidence>
<dbReference type="GO" id="GO:0016020">
    <property type="term" value="C:membrane"/>
    <property type="evidence" value="ECO:0007669"/>
    <property type="project" value="UniProtKB-SubCell"/>
</dbReference>
<dbReference type="GO" id="GO:0005794">
    <property type="term" value="C:Golgi apparatus"/>
    <property type="evidence" value="ECO:0007669"/>
    <property type="project" value="TreeGrafter"/>
</dbReference>
<keyword evidence="11" id="KW-1185">Reference proteome</keyword>
<feature type="transmembrane region" description="Helical" evidence="7">
    <location>
        <begin position="159"/>
        <end position="186"/>
    </location>
</feature>
<evidence type="ECO:0000256" key="6">
    <source>
        <dbReference type="ARBA" id="ARBA00023315"/>
    </source>
</evidence>
<dbReference type="AlphaFoldDB" id="A0AAD1XJH3"/>
<dbReference type="PANTHER" id="PTHR22883:SF306">
    <property type="entry name" value="PROTEIN S-ACYLTRANSFERASE 18"/>
    <property type="match status" value="1"/>
</dbReference>
<dbReference type="InterPro" id="IPR039859">
    <property type="entry name" value="PFA4/ZDH16/20/ERF2-like"/>
</dbReference>
<evidence type="ECO:0000259" key="9">
    <source>
        <dbReference type="Pfam" id="PF01529"/>
    </source>
</evidence>
<evidence type="ECO:0000256" key="5">
    <source>
        <dbReference type="ARBA" id="ARBA00023136"/>
    </source>
</evidence>
<dbReference type="GO" id="GO:0019706">
    <property type="term" value="F:protein-cysteine S-palmitoyltransferase activity"/>
    <property type="evidence" value="ECO:0007669"/>
    <property type="project" value="UniProtKB-EC"/>
</dbReference>
<proteinExistence type="inferred from homology"/>
<dbReference type="EMBL" id="CAMPGE010015207">
    <property type="protein sequence ID" value="CAI2373842.1"/>
    <property type="molecule type" value="Genomic_DNA"/>
</dbReference>
<evidence type="ECO:0000256" key="8">
    <source>
        <dbReference type="SAM" id="MobiDB-lite"/>
    </source>
</evidence>
<name>A0AAD1XJH3_EUPCR</name>
<comment type="caution">
    <text evidence="10">The sequence shown here is derived from an EMBL/GenBank/DDBJ whole genome shotgun (WGS) entry which is preliminary data.</text>
</comment>
<keyword evidence="2 7" id="KW-0808">Transferase</keyword>
<organism evidence="10 11">
    <name type="scientific">Euplotes crassus</name>
    <dbReference type="NCBI Taxonomy" id="5936"/>
    <lineage>
        <taxon>Eukaryota</taxon>
        <taxon>Sar</taxon>
        <taxon>Alveolata</taxon>
        <taxon>Ciliophora</taxon>
        <taxon>Intramacronucleata</taxon>
        <taxon>Spirotrichea</taxon>
        <taxon>Hypotrichia</taxon>
        <taxon>Euplotida</taxon>
        <taxon>Euplotidae</taxon>
        <taxon>Moneuplotes</taxon>
    </lineage>
</organism>
<reference evidence="10" key="1">
    <citation type="submission" date="2023-07" db="EMBL/GenBank/DDBJ databases">
        <authorList>
            <consortium name="AG Swart"/>
            <person name="Singh M."/>
            <person name="Singh A."/>
            <person name="Seah K."/>
            <person name="Emmerich C."/>
        </authorList>
    </citation>
    <scope>NUCLEOTIDE SEQUENCE</scope>
    <source>
        <strain evidence="10">DP1</strain>
    </source>
</reference>
<sequence>MGKIFVKVGNRLLNVVSVLNRSCERENCEGELFRVRLGDIFIEPFQGNLAKLKCLDVVLENAYQENKYEENKSKEPQKVDSFLSKKSSSGMTRPASREPEKTQAADQKSESDTKSLVQVVLKRVKTHGLKWPYHPVQVLSWIFYVVNLGSYYVVILPCILSLSFVTIFVLSIVYAFINIGVLFYAIKAMWCNPTDLEVLKSRELMSKGIIPEKGKLTFFCQVCESYVSERSKHCGSCNRCVENFDHHCKWLNNCIGGKNYKTFILLIILVGIQTCYYTISGILYTILGFRKHPDDSETSLCLIERDDHKPTAILVTCLVLATTVVSLLLSIGIFMLLKLHYKLSKYSFTTYEYLNYTHERKSRLQRLKQGYITKQKFDELELKAKNKAFKKKSKVLQEVDGPMAQQTIAAKMMKKQEEAKGSIAKELHLNSKGKDKMVNETEPQMRDLGTDHPCDNALEENDLVFGKKTTQKSNNFWCSSVFCIPCTRRVNEDQNVVHRKDDLHEDSKESLMKTIINNDSTKSKRQKNSKFLRTEESYKPCSDDEEPEDDQEEFKADHFRREPLDLPHQSFSSKKEEQANTLEIFHNQGRDIENSISNKSIGSSIIERRVGFKHEEEMIYDYKTENYKKTNDRMELTKKQRLPPLSQHNNFLGDYKDQFVHKSFQRNSPRMDLLYKSSEESHRESRPSTEMYDHKGAELDVYCMDKIEEESPSLYNKKVNE</sequence>
<gene>
    <name evidence="10" type="ORF">ECRASSUSDP1_LOCUS15191</name>
</gene>
<keyword evidence="5 7" id="KW-0472">Membrane</keyword>
<dbReference type="GO" id="GO:0006612">
    <property type="term" value="P:protein targeting to membrane"/>
    <property type="evidence" value="ECO:0007669"/>
    <property type="project" value="TreeGrafter"/>
</dbReference>
<feature type="compositionally biased region" description="Acidic residues" evidence="8">
    <location>
        <begin position="543"/>
        <end position="552"/>
    </location>
</feature>
<comment type="domain">
    <text evidence="7">The DHHC domain is required for palmitoyltransferase activity.</text>
</comment>
<evidence type="ECO:0000313" key="11">
    <source>
        <dbReference type="Proteomes" id="UP001295684"/>
    </source>
</evidence>
<feature type="domain" description="Palmitoyltransferase DHHC" evidence="9">
    <location>
        <begin position="219"/>
        <end position="356"/>
    </location>
</feature>
<dbReference type="InterPro" id="IPR001594">
    <property type="entry name" value="Palmitoyltrfase_DHHC"/>
</dbReference>
<feature type="transmembrane region" description="Helical" evidence="7">
    <location>
        <begin position="263"/>
        <end position="287"/>
    </location>
</feature>
<dbReference type="PANTHER" id="PTHR22883">
    <property type="entry name" value="ZINC FINGER DHHC DOMAIN CONTAINING PROTEIN"/>
    <property type="match status" value="1"/>
</dbReference>
<dbReference type="Pfam" id="PF01529">
    <property type="entry name" value="DHHC"/>
    <property type="match status" value="1"/>
</dbReference>
<evidence type="ECO:0000256" key="2">
    <source>
        <dbReference type="ARBA" id="ARBA00022679"/>
    </source>
</evidence>
<feature type="compositionally biased region" description="Basic and acidic residues" evidence="8">
    <location>
        <begin position="69"/>
        <end position="78"/>
    </location>
</feature>
<feature type="region of interest" description="Disordered" evidence="8">
    <location>
        <begin position="69"/>
        <end position="110"/>
    </location>
</feature>
<evidence type="ECO:0000313" key="10">
    <source>
        <dbReference type="EMBL" id="CAI2373842.1"/>
    </source>
</evidence>
<comment type="catalytic activity">
    <reaction evidence="7">
        <text>L-cysteinyl-[protein] + hexadecanoyl-CoA = S-hexadecanoyl-L-cysteinyl-[protein] + CoA</text>
        <dbReference type="Rhea" id="RHEA:36683"/>
        <dbReference type="Rhea" id="RHEA-COMP:10131"/>
        <dbReference type="Rhea" id="RHEA-COMP:11032"/>
        <dbReference type="ChEBI" id="CHEBI:29950"/>
        <dbReference type="ChEBI" id="CHEBI:57287"/>
        <dbReference type="ChEBI" id="CHEBI:57379"/>
        <dbReference type="ChEBI" id="CHEBI:74151"/>
        <dbReference type="EC" id="2.3.1.225"/>
    </reaction>
</comment>
<evidence type="ECO:0000256" key="4">
    <source>
        <dbReference type="ARBA" id="ARBA00022989"/>
    </source>
</evidence>
<accession>A0AAD1XJH3</accession>
<feature type="compositionally biased region" description="Basic and acidic residues" evidence="8">
    <location>
        <begin position="95"/>
        <end position="110"/>
    </location>
</feature>
<dbReference type="Proteomes" id="UP001295684">
    <property type="component" value="Unassembled WGS sequence"/>
</dbReference>
<dbReference type="PROSITE" id="PS50216">
    <property type="entry name" value="DHHC"/>
    <property type="match status" value="1"/>
</dbReference>
<feature type="transmembrane region" description="Helical" evidence="7">
    <location>
        <begin position="312"/>
        <end position="337"/>
    </location>
</feature>
<keyword evidence="4 7" id="KW-1133">Transmembrane helix</keyword>
<feature type="region of interest" description="Disordered" evidence="8">
    <location>
        <begin position="514"/>
        <end position="553"/>
    </location>
</feature>
<dbReference type="GO" id="GO:0005783">
    <property type="term" value="C:endoplasmic reticulum"/>
    <property type="evidence" value="ECO:0007669"/>
    <property type="project" value="TreeGrafter"/>
</dbReference>
<protein>
    <recommendedName>
        <fullName evidence="7">Palmitoyltransferase</fullName>
        <ecNumber evidence="7">2.3.1.225</ecNumber>
    </recommendedName>
</protein>
<evidence type="ECO:0000256" key="3">
    <source>
        <dbReference type="ARBA" id="ARBA00022692"/>
    </source>
</evidence>
<feature type="compositionally biased region" description="Basic and acidic residues" evidence="8">
    <location>
        <begin position="532"/>
        <end position="542"/>
    </location>
</feature>
<comment type="subcellular location">
    <subcellularLocation>
        <location evidence="1">Membrane</location>
        <topology evidence="1">Multi-pass membrane protein</topology>
    </subcellularLocation>
</comment>
<dbReference type="EC" id="2.3.1.225" evidence="7"/>
<feature type="transmembrane region" description="Helical" evidence="7">
    <location>
        <begin position="131"/>
        <end position="153"/>
    </location>
</feature>
<keyword evidence="3 7" id="KW-0812">Transmembrane</keyword>